<dbReference type="InterPro" id="IPR017441">
    <property type="entry name" value="Protein_kinase_ATP_BS"/>
</dbReference>
<dbReference type="OrthoDB" id="1732493at2759"/>
<keyword evidence="9" id="KW-1185">Reference proteome</keyword>
<dbReference type="EMBL" id="JABXBU010002227">
    <property type="protein sequence ID" value="KAF8774575.1"/>
    <property type="molecule type" value="Genomic_DNA"/>
</dbReference>
<dbReference type="SUPFAM" id="SSF56112">
    <property type="entry name" value="Protein kinase-like (PK-like)"/>
    <property type="match status" value="1"/>
</dbReference>
<reference evidence="8" key="2">
    <citation type="submission" date="2020-06" db="EMBL/GenBank/DDBJ databases">
        <authorList>
            <person name="Sheffer M."/>
        </authorList>
    </citation>
    <scope>NUCLEOTIDE SEQUENCE</scope>
</reference>
<dbReference type="Gene3D" id="3.30.200.20">
    <property type="entry name" value="Phosphorylase Kinase, domain 1"/>
    <property type="match status" value="1"/>
</dbReference>
<protein>
    <submittedName>
        <fullName evidence="8">Cyclin-dependent kinase 10 like protein</fullName>
    </submittedName>
</protein>
<dbReference type="FunFam" id="1.10.510.10:FF:000624">
    <property type="entry name" value="Mitogen-activated protein kinase"/>
    <property type="match status" value="1"/>
</dbReference>
<dbReference type="InterPro" id="IPR000719">
    <property type="entry name" value="Prot_kinase_dom"/>
</dbReference>
<dbReference type="PROSITE" id="PS00107">
    <property type="entry name" value="PROTEIN_KINASE_ATP"/>
    <property type="match status" value="1"/>
</dbReference>
<evidence type="ECO:0000256" key="4">
    <source>
        <dbReference type="ARBA" id="ARBA00022777"/>
    </source>
</evidence>
<reference evidence="8" key="1">
    <citation type="journal article" date="2020" name="bioRxiv">
        <title>Chromosome-level reference genome of the European wasp spider Argiope bruennichi: a resource for studies on range expansion and evolutionary adaptation.</title>
        <authorList>
            <person name="Sheffer M.M."/>
            <person name="Hoppe A."/>
            <person name="Krehenwinkel H."/>
            <person name="Uhl G."/>
            <person name="Kuss A.W."/>
            <person name="Jensen L."/>
            <person name="Jensen C."/>
            <person name="Gillespie R.G."/>
            <person name="Hoff K.J."/>
            <person name="Prost S."/>
        </authorList>
    </citation>
    <scope>NUCLEOTIDE SEQUENCE</scope>
</reference>
<dbReference type="InterPro" id="IPR011009">
    <property type="entry name" value="Kinase-like_dom_sf"/>
</dbReference>
<keyword evidence="1" id="KW-0723">Serine/threonine-protein kinase</keyword>
<keyword evidence="4 8" id="KW-0418">Kinase</keyword>
<accession>A0A8T0EPV8</accession>
<keyword evidence="2" id="KW-0808">Transferase</keyword>
<evidence type="ECO:0000256" key="2">
    <source>
        <dbReference type="ARBA" id="ARBA00022679"/>
    </source>
</evidence>
<dbReference type="OMA" id="DMVPTPY"/>
<dbReference type="GO" id="GO:0005634">
    <property type="term" value="C:nucleus"/>
    <property type="evidence" value="ECO:0007669"/>
    <property type="project" value="TreeGrafter"/>
</dbReference>
<dbReference type="AlphaFoldDB" id="A0A8T0EPV8"/>
<keyword evidence="5 6" id="KW-0067">ATP-binding</keyword>
<dbReference type="PROSITE" id="PS50011">
    <property type="entry name" value="PROTEIN_KINASE_DOM"/>
    <property type="match status" value="1"/>
</dbReference>
<dbReference type="GO" id="GO:0007346">
    <property type="term" value="P:regulation of mitotic cell cycle"/>
    <property type="evidence" value="ECO:0007669"/>
    <property type="project" value="TreeGrafter"/>
</dbReference>
<evidence type="ECO:0000259" key="7">
    <source>
        <dbReference type="PROSITE" id="PS50011"/>
    </source>
</evidence>
<dbReference type="InterPro" id="IPR050108">
    <property type="entry name" value="CDK"/>
</dbReference>
<dbReference type="GO" id="GO:0005524">
    <property type="term" value="F:ATP binding"/>
    <property type="evidence" value="ECO:0007669"/>
    <property type="project" value="UniProtKB-UniRule"/>
</dbReference>
<comment type="caution">
    <text evidence="8">The sequence shown here is derived from an EMBL/GenBank/DDBJ whole genome shotgun (WGS) entry which is preliminary data.</text>
</comment>
<dbReference type="Gene3D" id="1.10.510.10">
    <property type="entry name" value="Transferase(Phosphotransferase) domain 1"/>
    <property type="match status" value="1"/>
</dbReference>
<dbReference type="Pfam" id="PF00069">
    <property type="entry name" value="Pkinase"/>
    <property type="match status" value="1"/>
</dbReference>
<keyword evidence="3 6" id="KW-0547">Nucleotide-binding</keyword>
<sequence>MASASIPGLDYGPVDEVAATPEVSGIELMSFKCEPYMVPAPHGFGKCRLITEFEKLSYIGEGAFGSVYKVRDKKYDITVALKKLKIEKDAGFPINFSREINCLKLVEHDNIANLLGVAVGRVFESTYLILEYCPYDLSKILDDEEIKKEINHTHIKSIMHQLFTGLQVLHENFVVHRNLTMTSILFSETGVLKITDFSSSRQFTRRKMTPNVVPRCYRAPELLFGAEVYSSAIDIWSAGCIFAELLLKRPLFKTESDLDAISTLVDLLGTPTESIWPGFSDLPHLQNYTLRDQPHNKLTLKFAEQPTTCIALLHKIFIYNPSKRFSAEKCLIHSYFNDKPLACSLDTFLALLKKVNEI</sequence>
<dbReference type="PANTHER" id="PTHR24056:SF508">
    <property type="entry name" value="CYCLIN-DEPENDENT KINASE 10"/>
    <property type="match status" value="1"/>
</dbReference>
<evidence type="ECO:0000256" key="3">
    <source>
        <dbReference type="ARBA" id="ARBA00022741"/>
    </source>
</evidence>
<dbReference type="GO" id="GO:0004674">
    <property type="term" value="F:protein serine/threonine kinase activity"/>
    <property type="evidence" value="ECO:0007669"/>
    <property type="project" value="UniProtKB-KW"/>
</dbReference>
<gene>
    <name evidence="8" type="ORF">HNY73_017108</name>
</gene>
<dbReference type="Proteomes" id="UP000807504">
    <property type="component" value="Unassembled WGS sequence"/>
</dbReference>
<feature type="binding site" evidence="6">
    <location>
        <position position="82"/>
    </location>
    <ligand>
        <name>ATP</name>
        <dbReference type="ChEBI" id="CHEBI:30616"/>
    </ligand>
</feature>
<evidence type="ECO:0000313" key="9">
    <source>
        <dbReference type="Proteomes" id="UP000807504"/>
    </source>
</evidence>
<organism evidence="8 9">
    <name type="scientific">Argiope bruennichi</name>
    <name type="common">Wasp spider</name>
    <name type="synonym">Aranea bruennichi</name>
    <dbReference type="NCBI Taxonomy" id="94029"/>
    <lineage>
        <taxon>Eukaryota</taxon>
        <taxon>Metazoa</taxon>
        <taxon>Ecdysozoa</taxon>
        <taxon>Arthropoda</taxon>
        <taxon>Chelicerata</taxon>
        <taxon>Arachnida</taxon>
        <taxon>Araneae</taxon>
        <taxon>Araneomorphae</taxon>
        <taxon>Entelegynae</taxon>
        <taxon>Araneoidea</taxon>
        <taxon>Araneidae</taxon>
        <taxon>Argiope</taxon>
    </lineage>
</organism>
<feature type="domain" description="Protein kinase" evidence="7">
    <location>
        <begin position="53"/>
        <end position="336"/>
    </location>
</feature>
<evidence type="ECO:0000256" key="6">
    <source>
        <dbReference type="PROSITE-ProRule" id="PRU10141"/>
    </source>
</evidence>
<proteinExistence type="predicted"/>
<dbReference type="PANTHER" id="PTHR24056">
    <property type="entry name" value="CELL DIVISION PROTEIN KINASE"/>
    <property type="match status" value="1"/>
</dbReference>
<name>A0A8T0EPV8_ARGBR</name>
<evidence type="ECO:0000256" key="5">
    <source>
        <dbReference type="ARBA" id="ARBA00022840"/>
    </source>
</evidence>
<evidence type="ECO:0000256" key="1">
    <source>
        <dbReference type="ARBA" id="ARBA00022527"/>
    </source>
</evidence>
<evidence type="ECO:0000313" key="8">
    <source>
        <dbReference type="EMBL" id="KAF8774575.1"/>
    </source>
</evidence>